<dbReference type="InterPro" id="IPR050902">
    <property type="entry name" value="ABC_Transporter_SBP"/>
</dbReference>
<evidence type="ECO:0000313" key="5">
    <source>
        <dbReference type="Proteomes" id="UP000002213"/>
    </source>
</evidence>
<dbReference type="eggNOG" id="COG0614">
    <property type="taxonomic scope" value="Bacteria"/>
</dbReference>
<reference evidence="4 5" key="1">
    <citation type="journal article" date="2009" name="Stand. Genomic Sci.">
        <title>Complete genome sequence of Actinosynnema mirum type strain (101).</title>
        <authorList>
            <person name="Land M."/>
            <person name="Lapidus A."/>
            <person name="Mayilraj S."/>
            <person name="Chen F."/>
            <person name="Copeland A."/>
            <person name="Del Rio T.G."/>
            <person name="Nolan M."/>
            <person name="Lucas S."/>
            <person name="Tice H."/>
            <person name="Cheng J.F."/>
            <person name="Chertkov O."/>
            <person name="Bruce D."/>
            <person name="Goodwin L."/>
            <person name="Pitluck S."/>
            <person name="Rohde M."/>
            <person name="Goker M."/>
            <person name="Pati A."/>
            <person name="Ivanova N."/>
            <person name="Mavromatis K."/>
            <person name="Chen A."/>
            <person name="Palaniappan K."/>
            <person name="Hauser L."/>
            <person name="Chang Y.J."/>
            <person name="Jeffries C.C."/>
            <person name="Brettin T."/>
            <person name="Detter J.C."/>
            <person name="Han C."/>
            <person name="Chain P."/>
            <person name="Tindall B.J."/>
            <person name="Bristow J."/>
            <person name="Eisen J.A."/>
            <person name="Markowitz V."/>
            <person name="Hugenholtz P."/>
            <person name="Kyrpides N.C."/>
            <person name="Klenk H.P."/>
        </authorList>
    </citation>
    <scope>NUCLEOTIDE SEQUENCE [LARGE SCALE GENOMIC DNA]</scope>
    <source>
        <strain evidence="5">ATCC 29888 / DSM 43827 / JCM 3225 / NBRC 14064 / NCIMB 13271 / NRRL B-12336 / IMRU 3971 / 101</strain>
    </source>
</reference>
<dbReference type="InterPro" id="IPR002491">
    <property type="entry name" value="ABC_transptr_periplasmic_BD"/>
</dbReference>
<accession>C6WEI7</accession>
<dbReference type="KEGG" id="ami:Amir_3916"/>
<comment type="similarity">
    <text evidence="1">Belongs to the bacterial solute-binding protein 8 family.</text>
</comment>
<dbReference type="PANTHER" id="PTHR30535:SF7">
    <property type="entry name" value="IRON(III) DICITRATE-BINDING PROTEIN"/>
    <property type="match status" value="1"/>
</dbReference>
<dbReference type="AlphaFoldDB" id="C6WEI7"/>
<feature type="domain" description="Fe/B12 periplasmic-binding" evidence="3">
    <location>
        <begin position="76"/>
        <end position="353"/>
    </location>
</feature>
<dbReference type="OrthoDB" id="9797850at2"/>
<dbReference type="PROSITE" id="PS50983">
    <property type="entry name" value="FE_B12_PBP"/>
    <property type="match status" value="1"/>
</dbReference>
<dbReference type="EMBL" id="CP001630">
    <property type="protein sequence ID" value="ACU37787.1"/>
    <property type="molecule type" value="Genomic_DNA"/>
</dbReference>
<dbReference type="STRING" id="446462.Amir_3916"/>
<evidence type="ECO:0000259" key="3">
    <source>
        <dbReference type="PROSITE" id="PS50983"/>
    </source>
</evidence>
<dbReference type="SUPFAM" id="SSF53807">
    <property type="entry name" value="Helical backbone' metal receptor"/>
    <property type="match status" value="1"/>
</dbReference>
<dbReference type="Gene3D" id="3.40.50.1980">
    <property type="entry name" value="Nitrogenase molybdenum iron protein domain"/>
    <property type="match status" value="2"/>
</dbReference>
<keyword evidence="5" id="KW-1185">Reference proteome</keyword>
<evidence type="ECO:0000313" key="4">
    <source>
        <dbReference type="EMBL" id="ACU37787.1"/>
    </source>
</evidence>
<feature type="region of interest" description="Disordered" evidence="2">
    <location>
        <begin position="350"/>
        <end position="376"/>
    </location>
</feature>
<dbReference type="HOGENOM" id="CLU_038034_7_2_11"/>
<protein>
    <submittedName>
        <fullName evidence="4">Periplasmic binding protein</fullName>
    </submittedName>
</protein>
<dbReference type="Proteomes" id="UP000002213">
    <property type="component" value="Chromosome"/>
</dbReference>
<gene>
    <name evidence="4" type="ordered locus">Amir_3916</name>
</gene>
<evidence type="ECO:0000256" key="2">
    <source>
        <dbReference type="SAM" id="MobiDB-lite"/>
    </source>
</evidence>
<evidence type="ECO:0000256" key="1">
    <source>
        <dbReference type="ARBA" id="ARBA00008814"/>
    </source>
</evidence>
<dbReference type="PANTHER" id="PTHR30535">
    <property type="entry name" value="VITAMIN B12-BINDING PROTEIN"/>
    <property type="match status" value="1"/>
</dbReference>
<name>C6WEI7_ACTMD</name>
<proteinExistence type="inferred from homology"/>
<sequence>MRWWSLSTTGHSAVARPWRARSRPLAAALLLSSALLTGCATGVQGGVTDQPDPSGHYPVTVENCGREVTFDRAPGRVYLGFQSAAEVFFGLGLGERAIAQITPVDTPLPEQAADFDRVPDESPDSYVPVGKEQMFGLRPDLLLAYVNSEYGGPDQLAPGLATVDDLQAIGARVYALVCPEDTPVRTGFTYRALTDLGAIFDVEERAAEVVDSMKARIAEVQRRVAGREPVPVFYYYGGEGPIMTGTRDAFVNEVIALAGGSNVFGDTGGGRRGFLDVSQERVAATDPAVFLIGASPNDDKDLAAKTDYLYRTFPQLKASKDKRTALTYDTANTPGWRFVDVVEDLARTLHPDAFDAEPPTSAPPTSAPPTSATGER</sequence>
<organism evidence="4 5">
    <name type="scientific">Actinosynnema mirum (strain ATCC 29888 / DSM 43827 / JCM 3225 / NBRC 14064 / NCIMB 13271 / NRRL B-12336 / IMRU 3971 / 101)</name>
    <dbReference type="NCBI Taxonomy" id="446462"/>
    <lineage>
        <taxon>Bacteria</taxon>
        <taxon>Bacillati</taxon>
        <taxon>Actinomycetota</taxon>
        <taxon>Actinomycetes</taxon>
        <taxon>Pseudonocardiales</taxon>
        <taxon>Pseudonocardiaceae</taxon>
        <taxon>Actinosynnema</taxon>
    </lineage>
</organism>
<dbReference type="Pfam" id="PF01497">
    <property type="entry name" value="Peripla_BP_2"/>
    <property type="match status" value="1"/>
</dbReference>